<evidence type="ECO:0000313" key="2">
    <source>
        <dbReference type="EMBL" id="CAK0895761.1"/>
    </source>
</evidence>
<accession>A0ABN9XCT4</accession>
<dbReference type="EMBL" id="CAUYUJ010020086">
    <property type="protein sequence ID" value="CAK0895761.1"/>
    <property type="molecule type" value="Genomic_DNA"/>
</dbReference>
<feature type="non-terminal residue" evidence="2">
    <location>
        <position position="1"/>
    </location>
</feature>
<sequence length="249" mass="26230">SPHRGARDAHAALLSLRAGPRSSTLQTAKTAAPAARAAAAVQCERAGGARRRLERAGAQKPKACWAVRGGDEAGGEGERNRSGEEEEKEEEEEAKRPQGPSRRASRWRGGAGGKAAVPGPIGHSAKTLGASWPQEEYGGGWSRGGEGGTRRRDSGVESLRPSAASSAVPGENQGGGASSASWQRSQPARAPERTGGEGGARGGRKEEEEEEQQEARMRGPTRTLVSPRYGRPHCAWECGLEPQLQRSML</sequence>
<name>A0ABN9XCT4_9DINO</name>
<feature type="compositionally biased region" description="Gly residues" evidence="1">
    <location>
        <begin position="137"/>
        <end position="147"/>
    </location>
</feature>
<proteinExistence type="predicted"/>
<comment type="caution">
    <text evidence="2">The sequence shown here is derived from an EMBL/GenBank/DDBJ whole genome shotgun (WGS) entry which is preliminary data.</text>
</comment>
<evidence type="ECO:0000313" key="3">
    <source>
        <dbReference type="Proteomes" id="UP001189429"/>
    </source>
</evidence>
<keyword evidence="3" id="KW-1185">Reference proteome</keyword>
<evidence type="ECO:0000256" key="1">
    <source>
        <dbReference type="SAM" id="MobiDB-lite"/>
    </source>
</evidence>
<reference evidence="2" key="1">
    <citation type="submission" date="2023-10" db="EMBL/GenBank/DDBJ databases">
        <authorList>
            <person name="Chen Y."/>
            <person name="Shah S."/>
            <person name="Dougan E. K."/>
            <person name="Thang M."/>
            <person name="Chan C."/>
        </authorList>
    </citation>
    <scope>NUCLEOTIDE SEQUENCE [LARGE SCALE GENOMIC DNA]</scope>
</reference>
<dbReference type="Proteomes" id="UP001189429">
    <property type="component" value="Unassembled WGS sequence"/>
</dbReference>
<feature type="region of interest" description="Disordered" evidence="1">
    <location>
        <begin position="46"/>
        <end position="249"/>
    </location>
</feature>
<organism evidence="2 3">
    <name type="scientific">Prorocentrum cordatum</name>
    <dbReference type="NCBI Taxonomy" id="2364126"/>
    <lineage>
        <taxon>Eukaryota</taxon>
        <taxon>Sar</taxon>
        <taxon>Alveolata</taxon>
        <taxon>Dinophyceae</taxon>
        <taxon>Prorocentrales</taxon>
        <taxon>Prorocentraceae</taxon>
        <taxon>Prorocentrum</taxon>
    </lineage>
</organism>
<protein>
    <submittedName>
        <fullName evidence="2">Uncharacterized protein</fullName>
    </submittedName>
</protein>
<feature type="compositionally biased region" description="Basic and acidic residues" evidence="1">
    <location>
        <begin position="1"/>
        <end position="10"/>
    </location>
</feature>
<feature type="region of interest" description="Disordered" evidence="1">
    <location>
        <begin position="1"/>
        <end position="31"/>
    </location>
</feature>
<gene>
    <name evidence="2" type="ORF">PCOR1329_LOCUS74423</name>
</gene>